<dbReference type="HOGENOM" id="CLU_2153390_0_0_5"/>
<accession>B2IAW1</accession>
<evidence type="ECO:0000313" key="2">
    <source>
        <dbReference type="Proteomes" id="UP000001695"/>
    </source>
</evidence>
<organism evidence="1 2">
    <name type="scientific">Beijerinckia indica subsp. indica (strain ATCC 9039 / DSM 1715 / NCIMB 8712)</name>
    <dbReference type="NCBI Taxonomy" id="395963"/>
    <lineage>
        <taxon>Bacteria</taxon>
        <taxon>Pseudomonadati</taxon>
        <taxon>Pseudomonadota</taxon>
        <taxon>Alphaproteobacteria</taxon>
        <taxon>Hyphomicrobiales</taxon>
        <taxon>Beijerinckiaceae</taxon>
        <taxon>Beijerinckia</taxon>
    </lineage>
</organism>
<dbReference type="Proteomes" id="UP000001695">
    <property type="component" value="Chromosome"/>
</dbReference>
<sequence>MTHRIPFIDAISRVAKEGMEAFHSAALAVEKGPEALQKSPNFFSSHGYAAQIKLSLINGLNGKHGGASSMGWVDSGSGAIRFGPTVTFTIGPQPNPAVFGSIREVGNQTLR</sequence>
<evidence type="ECO:0000313" key="1">
    <source>
        <dbReference type="EMBL" id="ACB93661.1"/>
    </source>
</evidence>
<protein>
    <submittedName>
        <fullName evidence="1">Uncharacterized protein</fullName>
    </submittedName>
</protein>
<name>B2IAW1_BEII9</name>
<dbReference type="RefSeq" id="WP_012383019.1">
    <property type="nucleotide sequence ID" value="NC_010581.1"/>
</dbReference>
<gene>
    <name evidence="1" type="ordered locus">Bind_0002</name>
</gene>
<reference evidence="1 2" key="2">
    <citation type="journal article" date="2010" name="J. Bacteriol.">
        <title>Complete genome sequence of Beijerinckia indica subsp. indica.</title>
        <authorList>
            <person name="Tamas I."/>
            <person name="Dedysh S.N."/>
            <person name="Liesack W."/>
            <person name="Stott M.B."/>
            <person name="Alam M."/>
            <person name="Murrell J.C."/>
            <person name="Dunfield P.F."/>
        </authorList>
    </citation>
    <scope>NUCLEOTIDE SEQUENCE [LARGE SCALE GENOMIC DNA]</scope>
    <source>
        <strain evidence="2">ATCC 9039 / DSM 1715 / NCIMB 8712</strain>
    </source>
</reference>
<reference evidence="2" key="1">
    <citation type="submission" date="2008-03" db="EMBL/GenBank/DDBJ databases">
        <title>Complete sequence of chromosome of Beijerinckia indica subsp. indica ATCC 9039.</title>
        <authorList>
            <consortium name="US DOE Joint Genome Institute"/>
            <person name="Copeland A."/>
            <person name="Lucas S."/>
            <person name="Lapidus A."/>
            <person name="Glavina del Rio T."/>
            <person name="Dalin E."/>
            <person name="Tice H."/>
            <person name="Bruce D."/>
            <person name="Goodwin L."/>
            <person name="Pitluck S."/>
            <person name="LaButti K."/>
            <person name="Schmutz J."/>
            <person name="Larimer F."/>
            <person name="Land M."/>
            <person name="Hauser L."/>
            <person name="Kyrpides N."/>
            <person name="Mikhailova N."/>
            <person name="Dunfield P.F."/>
            <person name="Dedysh S.N."/>
            <person name="Liesack W."/>
            <person name="Saw J.H."/>
            <person name="Alam M."/>
            <person name="Chen Y."/>
            <person name="Murrell J.C."/>
            <person name="Richardson P."/>
        </authorList>
    </citation>
    <scope>NUCLEOTIDE SEQUENCE [LARGE SCALE GENOMIC DNA]</scope>
    <source>
        <strain evidence="2">ATCC 9039 / DSM 1715 / NCIMB 8712</strain>
    </source>
</reference>
<dbReference type="AlphaFoldDB" id="B2IAW1"/>
<keyword evidence="2" id="KW-1185">Reference proteome</keyword>
<proteinExistence type="predicted"/>
<dbReference type="EMBL" id="CP001016">
    <property type="protein sequence ID" value="ACB93661.1"/>
    <property type="molecule type" value="Genomic_DNA"/>
</dbReference>
<dbReference type="KEGG" id="bid:Bind_0002"/>